<evidence type="ECO:0000256" key="8">
    <source>
        <dbReference type="ARBA" id="ARBA00022786"/>
    </source>
</evidence>
<feature type="non-terminal residue" evidence="19">
    <location>
        <position position="293"/>
    </location>
</feature>
<keyword evidence="7" id="KW-0677">Repeat</keyword>
<keyword evidence="12" id="KW-0804">Transcription</keyword>
<evidence type="ECO:0000256" key="6">
    <source>
        <dbReference type="ARBA" id="ARBA00022670"/>
    </source>
</evidence>
<dbReference type="SUPFAM" id="SSF55811">
    <property type="entry name" value="Nudix"/>
    <property type="match status" value="1"/>
</dbReference>
<evidence type="ECO:0000256" key="4">
    <source>
        <dbReference type="ARBA" id="ARBA00012759"/>
    </source>
</evidence>
<evidence type="ECO:0000313" key="19">
    <source>
        <dbReference type="EMBL" id="CAG8671204.1"/>
    </source>
</evidence>
<dbReference type="Gene3D" id="1.10.287.10">
    <property type="entry name" value="S15/NS1, RNA-binding"/>
    <property type="match status" value="1"/>
</dbReference>
<accession>A0A9N9E9Z7</accession>
<evidence type="ECO:0000256" key="17">
    <source>
        <dbReference type="ARBA" id="ARBA00082365"/>
    </source>
</evidence>
<comment type="subunit">
    <text evidence="15">Forms a complex composed of deubiquitinating enzyme atx-3, adapter ubxn-5 and cdc-48.1. Forms a complex composed of deubiquitinating enzyme atx-3, E4 ubiquitin-protein ligase ufd-2 and cdc-48.1. Interacts (via RRDR motif) with cdc-48.1 (via N-terminus) and cdc-48.2 (via N-terminus); the interaction with cdc-48.1 is not required for atx-3 enzymatic activity. Interacts (via C-terminus) with ubxn-5. May interact with ned-8.</text>
</comment>
<dbReference type="Gene3D" id="3.90.79.10">
    <property type="entry name" value="Nucleoside Triphosphate Pyrophosphohydrolase"/>
    <property type="match status" value="1"/>
</dbReference>
<keyword evidence="5" id="KW-0963">Cytoplasm</keyword>
<dbReference type="InterPro" id="IPR015797">
    <property type="entry name" value="NUDIX_hydrolase-like_dom_sf"/>
</dbReference>
<keyword evidence="11" id="KW-0805">Transcription regulation</keyword>
<dbReference type="EC" id="3.4.19.12" evidence="4"/>
<comment type="function">
    <text evidence="14">Acts as a chain editing deubiquitinating enzyme that binds and cleaves 'Lys-48'-linked polyubiquitin chains, with a preference for chains containing four or more ubiquitin molecules thereby modulating protein degradation by the ubiquitin-proteasome pathway. Probably by regulating the IGF-1-insulin-like pathway, regulates lifespan. Regulates germline DNA double-strand-break repair and apoptosis in response to DNA damage by recruiting E4 ubiquitin-protein ligase ufd-2 to DNA repair foci. Interacts with key regulators of transcription and represses transcription. Acts as a histone-binding protein that regulates transcription.</text>
</comment>
<dbReference type="PANTHER" id="PTHR14159:SF0">
    <property type="entry name" value="ATAXIN-3-RELATED"/>
    <property type="match status" value="1"/>
</dbReference>
<evidence type="ECO:0000256" key="14">
    <source>
        <dbReference type="ARBA" id="ARBA00060106"/>
    </source>
</evidence>
<gene>
    <name evidence="19" type="ORF">RFULGI_LOCUS9237</name>
</gene>
<dbReference type="PANTHER" id="PTHR14159">
    <property type="entry name" value="ATAXIN-3-RELATED"/>
    <property type="match status" value="1"/>
</dbReference>
<organism evidence="19 20">
    <name type="scientific">Racocetra fulgida</name>
    <dbReference type="NCBI Taxonomy" id="60492"/>
    <lineage>
        <taxon>Eukaryota</taxon>
        <taxon>Fungi</taxon>
        <taxon>Fungi incertae sedis</taxon>
        <taxon>Mucoromycota</taxon>
        <taxon>Glomeromycotina</taxon>
        <taxon>Glomeromycetes</taxon>
        <taxon>Diversisporales</taxon>
        <taxon>Gigasporaceae</taxon>
        <taxon>Racocetra</taxon>
    </lineage>
</organism>
<dbReference type="GO" id="GO:0005634">
    <property type="term" value="C:nucleus"/>
    <property type="evidence" value="ECO:0007669"/>
    <property type="project" value="UniProtKB-SubCell"/>
</dbReference>
<comment type="caution">
    <text evidence="19">The sequence shown here is derived from an EMBL/GenBank/DDBJ whole genome shotgun (WGS) entry which is preliminary data.</text>
</comment>
<keyword evidence="13" id="KW-0539">Nucleus</keyword>
<sequence>MSDLIPYIIWEKQEGYLCAQHCINSLLQGNYFSTIFVVFLGKFPDLGFIRSTGEYFTAVDLSEIAKNLDQAEQAALQEGNEQIPTELLRENVSTQKSQNMDDSELVPIGSEEGRASKEIPEYLKQMLVFLSICNTADEYAISHPDPIVQLSKGQNSYDSDLDMAIAASLKSAETTGRAENLNNIHHQDLNSKSTANELSIDDLRAKRLAKFEHKKNGTCDFDLIPVEKSVPYISKKIGSGDWLELEEIEYIDPKLNVARKWEVCRRKTESKHDVDESIEAAALRELREETGYT</sequence>
<dbReference type="InterPro" id="IPR006155">
    <property type="entry name" value="Josephin"/>
</dbReference>
<dbReference type="GO" id="GO:0016579">
    <property type="term" value="P:protein deubiquitination"/>
    <property type="evidence" value="ECO:0007669"/>
    <property type="project" value="InterPro"/>
</dbReference>
<name>A0A9N9E9Z7_9GLOM</name>
<dbReference type="InterPro" id="IPR033865">
    <property type="entry name" value="Ataxin-3"/>
</dbReference>
<keyword evidence="6" id="KW-0645">Protease</keyword>
<comment type="catalytic activity">
    <reaction evidence="1">
        <text>Thiol-dependent hydrolysis of ester, thioester, amide, peptide and isopeptide bonds formed by the C-terminal Gly of ubiquitin (a 76-residue protein attached to proteins as an intracellular targeting signal).</text>
        <dbReference type="EC" id="3.4.19.12"/>
    </reaction>
</comment>
<evidence type="ECO:0000256" key="1">
    <source>
        <dbReference type="ARBA" id="ARBA00000707"/>
    </source>
</evidence>
<dbReference type="Pfam" id="PF02099">
    <property type="entry name" value="Josephin"/>
    <property type="match status" value="1"/>
</dbReference>
<dbReference type="SMART" id="SM01246">
    <property type="entry name" value="Josephin"/>
    <property type="match status" value="1"/>
</dbReference>
<comment type="subcellular location">
    <subcellularLocation>
        <location evidence="3">Cytoplasm</location>
    </subcellularLocation>
    <subcellularLocation>
        <location evidence="2">Nucleus</location>
    </subcellularLocation>
</comment>
<dbReference type="GO" id="GO:0005737">
    <property type="term" value="C:cytoplasm"/>
    <property type="evidence" value="ECO:0007669"/>
    <property type="project" value="UniProtKB-SubCell"/>
</dbReference>
<evidence type="ECO:0000256" key="11">
    <source>
        <dbReference type="ARBA" id="ARBA00023015"/>
    </source>
</evidence>
<evidence type="ECO:0000256" key="13">
    <source>
        <dbReference type="ARBA" id="ARBA00023242"/>
    </source>
</evidence>
<evidence type="ECO:0000256" key="10">
    <source>
        <dbReference type="ARBA" id="ARBA00022807"/>
    </source>
</evidence>
<keyword evidence="8" id="KW-0833">Ubl conjugation pathway</keyword>
<evidence type="ECO:0000256" key="16">
    <source>
        <dbReference type="ARBA" id="ARBA00069055"/>
    </source>
</evidence>
<keyword evidence="20" id="KW-1185">Reference proteome</keyword>
<keyword evidence="9" id="KW-0378">Hydrolase</keyword>
<dbReference type="FunFam" id="1.10.287.10:FF:000018">
    <property type="entry name" value="Ataxin-3 homolog"/>
    <property type="match status" value="1"/>
</dbReference>
<evidence type="ECO:0000313" key="20">
    <source>
        <dbReference type="Proteomes" id="UP000789396"/>
    </source>
</evidence>
<evidence type="ECO:0000256" key="7">
    <source>
        <dbReference type="ARBA" id="ARBA00022737"/>
    </source>
</evidence>
<protein>
    <recommendedName>
        <fullName evidence="16">Ataxin-3 homolog</fullName>
        <ecNumber evidence="4">3.4.19.12</ecNumber>
    </recommendedName>
    <alternativeName>
        <fullName evidence="17">Machado-Joseph disease-like protein</fullName>
    </alternativeName>
</protein>
<evidence type="ECO:0000259" key="18">
    <source>
        <dbReference type="SMART" id="SM01246"/>
    </source>
</evidence>
<evidence type="ECO:0000256" key="9">
    <source>
        <dbReference type="ARBA" id="ARBA00022801"/>
    </source>
</evidence>
<dbReference type="AlphaFoldDB" id="A0A9N9E9Z7"/>
<evidence type="ECO:0000256" key="5">
    <source>
        <dbReference type="ARBA" id="ARBA00022490"/>
    </source>
</evidence>
<proteinExistence type="predicted"/>
<evidence type="ECO:0000256" key="12">
    <source>
        <dbReference type="ARBA" id="ARBA00023163"/>
    </source>
</evidence>
<feature type="domain" description="Josephin" evidence="18">
    <location>
        <begin position="12"/>
        <end position="219"/>
    </location>
</feature>
<dbReference type="Proteomes" id="UP000789396">
    <property type="component" value="Unassembled WGS sequence"/>
</dbReference>
<dbReference type="OrthoDB" id="10063692at2759"/>
<reference evidence="19" key="1">
    <citation type="submission" date="2021-06" db="EMBL/GenBank/DDBJ databases">
        <authorList>
            <person name="Kallberg Y."/>
            <person name="Tangrot J."/>
            <person name="Rosling A."/>
        </authorList>
    </citation>
    <scope>NUCLEOTIDE SEQUENCE</scope>
    <source>
        <strain evidence="19">IN212</strain>
    </source>
</reference>
<dbReference type="EMBL" id="CAJVPZ010016174">
    <property type="protein sequence ID" value="CAG8671204.1"/>
    <property type="molecule type" value="Genomic_DNA"/>
</dbReference>
<evidence type="ECO:0000256" key="2">
    <source>
        <dbReference type="ARBA" id="ARBA00004123"/>
    </source>
</evidence>
<keyword evidence="10" id="KW-0788">Thiol protease</keyword>
<dbReference type="GO" id="GO:0004843">
    <property type="term" value="F:cysteine-type deubiquitinase activity"/>
    <property type="evidence" value="ECO:0007669"/>
    <property type="project" value="UniProtKB-EC"/>
</dbReference>
<evidence type="ECO:0000256" key="15">
    <source>
        <dbReference type="ARBA" id="ARBA00063584"/>
    </source>
</evidence>
<dbReference type="GO" id="GO:0006508">
    <property type="term" value="P:proteolysis"/>
    <property type="evidence" value="ECO:0007669"/>
    <property type="project" value="UniProtKB-KW"/>
</dbReference>
<evidence type="ECO:0000256" key="3">
    <source>
        <dbReference type="ARBA" id="ARBA00004496"/>
    </source>
</evidence>